<proteinExistence type="predicted"/>
<gene>
    <name evidence="3" type="ORF">SAMN05428998_105104</name>
</gene>
<protein>
    <submittedName>
        <fullName evidence="3">Flp pilus assembly protein TadG</fullName>
    </submittedName>
</protein>
<dbReference type="EMBL" id="FWZX01000005">
    <property type="protein sequence ID" value="SMF12675.1"/>
    <property type="molecule type" value="Genomic_DNA"/>
</dbReference>
<organism evidence="3 4">
    <name type="scientific">Tistlia consotensis USBA 355</name>
    <dbReference type="NCBI Taxonomy" id="560819"/>
    <lineage>
        <taxon>Bacteria</taxon>
        <taxon>Pseudomonadati</taxon>
        <taxon>Pseudomonadota</taxon>
        <taxon>Alphaproteobacteria</taxon>
        <taxon>Rhodospirillales</taxon>
        <taxon>Rhodovibrionaceae</taxon>
        <taxon>Tistlia</taxon>
    </lineage>
</organism>
<keyword evidence="1" id="KW-0812">Transmembrane</keyword>
<evidence type="ECO:0000256" key="1">
    <source>
        <dbReference type="SAM" id="Phobius"/>
    </source>
</evidence>
<keyword evidence="1" id="KW-0472">Membrane</keyword>
<reference evidence="3 4" key="1">
    <citation type="submission" date="2017-04" db="EMBL/GenBank/DDBJ databases">
        <authorList>
            <person name="Afonso C.L."/>
            <person name="Miller P.J."/>
            <person name="Scott M.A."/>
            <person name="Spackman E."/>
            <person name="Goraichik I."/>
            <person name="Dimitrov K.M."/>
            <person name="Suarez D.L."/>
            <person name="Swayne D.E."/>
        </authorList>
    </citation>
    <scope>NUCLEOTIDE SEQUENCE [LARGE SCALE GENOMIC DNA]</scope>
    <source>
        <strain evidence="3 4">USBA 355</strain>
    </source>
</reference>
<dbReference type="RefSeq" id="WP_085122119.1">
    <property type="nucleotide sequence ID" value="NZ_FWZX01000005.1"/>
</dbReference>
<keyword evidence="4" id="KW-1185">Reference proteome</keyword>
<dbReference type="Pfam" id="PF13400">
    <property type="entry name" value="Tad"/>
    <property type="match status" value="1"/>
</dbReference>
<name>A0A1Y6BQ63_9PROT</name>
<dbReference type="SUPFAM" id="SSF53300">
    <property type="entry name" value="vWA-like"/>
    <property type="match status" value="1"/>
</dbReference>
<feature type="transmembrane region" description="Helical" evidence="1">
    <location>
        <begin position="29"/>
        <end position="48"/>
    </location>
</feature>
<evidence type="ECO:0000313" key="4">
    <source>
        <dbReference type="Proteomes" id="UP000192917"/>
    </source>
</evidence>
<dbReference type="STRING" id="560819.SAMN05428998_105104"/>
<sequence length="551" mass="58685">MSTRDRIAERLAGLSSGLHAFRKAERGGVAILLAGLLVPLIAFTGLAVDAGRAYLVKARLSQSIDAAALAGGRVFYDANRDSDVTMFFHSNFPDGFMGASVSPLAIVGDGDAGTLTVSADATVQATFLKVIGVDDITVSARSVVQRADRGLELALVMDNTGSMTSNDRIGSMKSAAHELLGILYGNRNTVPNLWVGLVPYTAAVNIGRGNASWLASGSLDALAYEYSSSQVSHGNCDGTGINVAWNNGYSACTIGDTRELGSADGINQTACASIGVWDSHSHSCLVADGWKGCVEARWGAAGRDRTDDPPSVEAFQPYFWPRWFGPYGQTNSSYNSYLPNDIDETEATNITSNNGLGPNLGCGPAITPLTGDRSVADAAIDAMGAWHRGGTTTNLGVVWGWRVLSPRWRGLWNTDPTLPLDYDAPLMDKAVVILTDGDNNLYNGMAPSGDTDYTGYQRLSAGRLGTTNRDTARQRLNDRMVETCNAMKQQGIIIYTVTFQVANNSSGDAIRQVFRSCATSPGNYFDSYDGSDLSTAFRTIATQLANLRIAQ</sequence>
<evidence type="ECO:0000259" key="2">
    <source>
        <dbReference type="Pfam" id="PF13400"/>
    </source>
</evidence>
<dbReference type="Gene3D" id="3.40.50.410">
    <property type="entry name" value="von Willebrand factor, type A domain"/>
    <property type="match status" value="1"/>
</dbReference>
<evidence type="ECO:0000313" key="3">
    <source>
        <dbReference type="EMBL" id="SMF12675.1"/>
    </source>
</evidence>
<feature type="domain" description="Putative Flp pilus-assembly TadG-like N-terminal" evidence="2">
    <location>
        <begin position="27"/>
        <end position="73"/>
    </location>
</feature>
<dbReference type="AlphaFoldDB" id="A0A1Y6BQ63"/>
<dbReference type="Proteomes" id="UP000192917">
    <property type="component" value="Unassembled WGS sequence"/>
</dbReference>
<accession>A0A1Y6BQ63</accession>
<keyword evidence="1" id="KW-1133">Transmembrane helix</keyword>
<dbReference type="InterPro" id="IPR028087">
    <property type="entry name" value="Tad_N"/>
</dbReference>
<dbReference type="InterPro" id="IPR036465">
    <property type="entry name" value="vWFA_dom_sf"/>
</dbReference>